<reference evidence="6" key="1">
    <citation type="journal article" date="2021" name="Mol. Plant Microbe Interact.">
        <title>Complete Genome Sequence of the Plant-Pathogenic Fungus Colletotrichum lupini.</title>
        <authorList>
            <person name="Baroncelli R."/>
            <person name="Pensec F."/>
            <person name="Da Lio D."/>
            <person name="Boufleur T."/>
            <person name="Vicente I."/>
            <person name="Sarrocco S."/>
            <person name="Picot A."/>
            <person name="Baraldi E."/>
            <person name="Sukno S."/>
            <person name="Thon M."/>
            <person name="Le Floch G."/>
        </authorList>
    </citation>
    <scope>NUCLEOTIDE SEQUENCE</scope>
    <source>
        <strain evidence="6">IMI 504893</strain>
    </source>
</reference>
<dbReference type="RefSeq" id="XP_049136049.1">
    <property type="nucleotide sequence ID" value="XM_049280092.1"/>
</dbReference>
<dbReference type="SMART" id="SM01160">
    <property type="entry name" value="DUF1751"/>
    <property type="match status" value="1"/>
</dbReference>
<keyword evidence="3 5" id="KW-1133">Transmembrane helix</keyword>
<feature type="transmembrane region" description="Helical" evidence="5">
    <location>
        <begin position="226"/>
        <end position="252"/>
    </location>
</feature>
<keyword evidence="7" id="KW-1185">Reference proteome</keyword>
<dbReference type="SUPFAM" id="SSF144091">
    <property type="entry name" value="Rhomboid-like"/>
    <property type="match status" value="1"/>
</dbReference>
<organism evidence="6 7">
    <name type="scientific">Colletotrichum lupini</name>
    <dbReference type="NCBI Taxonomy" id="145971"/>
    <lineage>
        <taxon>Eukaryota</taxon>
        <taxon>Fungi</taxon>
        <taxon>Dikarya</taxon>
        <taxon>Ascomycota</taxon>
        <taxon>Pezizomycotina</taxon>
        <taxon>Sordariomycetes</taxon>
        <taxon>Hypocreomycetidae</taxon>
        <taxon>Glomerellales</taxon>
        <taxon>Glomerellaceae</taxon>
        <taxon>Colletotrichum</taxon>
        <taxon>Colletotrichum acutatum species complex</taxon>
    </lineage>
</organism>
<evidence type="ECO:0000313" key="6">
    <source>
        <dbReference type="EMBL" id="UQC74399.1"/>
    </source>
</evidence>
<evidence type="ECO:0000256" key="1">
    <source>
        <dbReference type="ARBA" id="ARBA00004141"/>
    </source>
</evidence>
<dbReference type="GeneID" id="73335102"/>
<accession>A0A9Q8SBY2</accession>
<keyword evidence="2 5" id="KW-0812">Transmembrane</keyword>
<dbReference type="GO" id="GO:0016020">
    <property type="term" value="C:membrane"/>
    <property type="evidence" value="ECO:0007669"/>
    <property type="project" value="UniProtKB-SubCell"/>
</dbReference>
<evidence type="ECO:0000256" key="3">
    <source>
        <dbReference type="ARBA" id="ARBA00022989"/>
    </source>
</evidence>
<comment type="subcellular location">
    <subcellularLocation>
        <location evidence="1">Membrane</location>
        <topology evidence="1">Multi-pass membrane protein</topology>
    </subcellularLocation>
</comment>
<evidence type="ECO:0000256" key="5">
    <source>
        <dbReference type="SAM" id="Phobius"/>
    </source>
</evidence>
<dbReference type="PANTHER" id="PTHR43066:SF21">
    <property type="entry name" value="UBIQUITIN-ASSOCIATED DOMAIN-CONTAINING PROTEIN 2"/>
    <property type="match status" value="1"/>
</dbReference>
<dbReference type="InterPro" id="IPR035952">
    <property type="entry name" value="Rhomboid-like_sf"/>
</dbReference>
<feature type="transmembrane region" description="Helical" evidence="5">
    <location>
        <begin position="188"/>
        <end position="206"/>
    </location>
</feature>
<evidence type="ECO:0000313" key="7">
    <source>
        <dbReference type="Proteomes" id="UP000830671"/>
    </source>
</evidence>
<evidence type="ECO:0000256" key="2">
    <source>
        <dbReference type="ARBA" id="ARBA00022692"/>
    </source>
</evidence>
<sequence length="474" mass="52977">MLSDYKKSVVSLCEGRVRSVGNLKHVVTGLRKGRKALQPRHCMGKFEPVGLALWGSTSFVASSQRLRLGPFPYCTALTKDTLEEGQHKLCIKLQVGSATAKETTWHQPSFGRPSLSGTARRFRQHHEFAQYYQNTIESSSVAAGKEPLAARAHSNRARAGASIQGQGIVLIAPPPTSNHNMSFTNAPVTRTLVLGLVTSSIAASLLDVKHYFYIVVDTHLWRYHQFWRLLAYQLCCTNSSEVLFASMTLYHLRVVEQIWGSRKYASFVAVSALFTAVIPPVLLSIIPRTLTAGLFNYMPAGPTPIIFAILAQYHAAIPNIYRYRVAASAAPPTNDQFVGLTFSDKTYRYALALQLALFQWPGSLLGAAVGWIVGHSWRNDLLPVALTKWRLPGWMVGVKTPRRRTEFEGLRRRLEGLREHLFGSSLFCVSEISQRLSTKYQGPAFNRREDIMHYLSSYGKCSKTPVWSCKWLGV</sequence>
<dbReference type="Gene3D" id="1.20.1540.10">
    <property type="entry name" value="Rhomboid-like"/>
    <property type="match status" value="1"/>
</dbReference>
<gene>
    <name evidence="6" type="ORF">CLUP02_01049</name>
</gene>
<dbReference type="AlphaFoldDB" id="A0A9Q8SBY2"/>
<dbReference type="EMBL" id="CP019471">
    <property type="protein sequence ID" value="UQC74399.1"/>
    <property type="molecule type" value="Genomic_DNA"/>
</dbReference>
<evidence type="ECO:0000256" key="4">
    <source>
        <dbReference type="ARBA" id="ARBA00023136"/>
    </source>
</evidence>
<dbReference type="KEGG" id="clup:CLUP02_01049"/>
<name>A0A9Q8SBY2_9PEZI</name>
<dbReference type="PANTHER" id="PTHR43066">
    <property type="entry name" value="RHOMBOID-RELATED PROTEIN"/>
    <property type="match status" value="1"/>
</dbReference>
<proteinExistence type="predicted"/>
<dbReference type="Proteomes" id="UP000830671">
    <property type="component" value="Chromosome 1"/>
</dbReference>
<protein>
    <submittedName>
        <fullName evidence="6">UBA domain-containing protein Ucp14</fullName>
    </submittedName>
</protein>
<feature type="transmembrane region" description="Helical" evidence="5">
    <location>
        <begin position="349"/>
        <end position="373"/>
    </location>
</feature>
<feature type="transmembrane region" description="Helical" evidence="5">
    <location>
        <begin position="264"/>
        <end position="286"/>
    </location>
</feature>
<dbReference type="GO" id="GO:0004252">
    <property type="term" value="F:serine-type endopeptidase activity"/>
    <property type="evidence" value="ECO:0007669"/>
    <property type="project" value="TreeGrafter"/>
</dbReference>
<keyword evidence="4 5" id="KW-0472">Membrane</keyword>